<dbReference type="GO" id="GO:0005783">
    <property type="term" value="C:endoplasmic reticulum"/>
    <property type="evidence" value="ECO:0007669"/>
    <property type="project" value="TreeGrafter"/>
</dbReference>
<sequence>MQSKDHSIPKIGSMAEDKVAAEVAEYVRFHNDDKEDRTAERKGKYAAMVNAYYNLATDFYEWGWGQSFHFAVQAYTESFQTSIVRHEHYLALRLQLEKGWRVLDVGCGVGGPARNIAHFAKCNVTGLNNNQYQVDRATALSTRQGLRDSTNFVKGDFMKQPFEDNTFDAVYQIEATAHAPDKVGCYKEIFRVLKPGQLFGGYEWCLTDKYDPSNPQHRQIKKGIEEGDGLPDIATCNEVVEALKEAGFEIVEAFDAAHLHRPDFDYPWFYYLTPGYNRPSRFQFTPAGKYLTKKVLGLAEKLHIVPAGTNGVSGFLMTAAEALSAGGEQDLFTPMFFHLARKPLDN</sequence>
<dbReference type="GO" id="GO:0032259">
    <property type="term" value="P:methylation"/>
    <property type="evidence" value="ECO:0007669"/>
    <property type="project" value="UniProtKB-KW"/>
</dbReference>
<keyword evidence="3 5" id="KW-0949">S-adenosyl-L-methionine</keyword>
<gene>
    <name evidence="8" type="ORF">ACA1_237870</name>
</gene>
<evidence type="ECO:0000259" key="7">
    <source>
        <dbReference type="PROSITE" id="PS51685"/>
    </source>
</evidence>
<evidence type="ECO:0000256" key="3">
    <source>
        <dbReference type="ARBA" id="ARBA00022691"/>
    </source>
</evidence>
<dbReference type="EC" id="2.1.1.-" evidence="6"/>
<dbReference type="InterPro" id="IPR013705">
    <property type="entry name" value="Sterol_MeTrfase_C"/>
</dbReference>
<dbReference type="InterPro" id="IPR030384">
    <property type="entry name" value="MeTrfase_SMT"/>
</dbReference>
<evidence type="ECO:0000256" key="5">
    <source>
        <dbReference type="PROSITE-ProRule" id="PRU01022"/>
    </source>
</evidence>
<evidence type="ECO:0000256" key="6">
    <source>
        <dbReference type="RuleBase" id="RU362025"/>
    </source>
</evidence>
<dbReference type="KEGG" id="acan:ACA1_237870"/>
<dbReference type="Pfam" id="PF08498">
    <property type="entry name" value="Sterol_MT_C"/>
    <property type="match status" value="1"/>
</dbReference>
<dbReference type="OMA" id="NGIATMM"/>
<feature type="domain" description="SAM-dependent methyltransferase Erg6/SMT-type" evidence="7">
    <location>
        <begin position="52"/>
        <end position="343"/>
    </location>
</feature>
<dbReference type="AlphaFoldDB" id="L8GKC5"/>
<dbReference type="PANTHER" id="PTHR44068">
    <property type="entry name" value="ZGC:194242"/>
    <property type="match status" value="1"/>
</dbReference>
<dbReference type="PROSITE" id="PS51685">
    <property type="entry name" value="SAM_MT_ERG6_SMT"/>
    <property type="match status" value="1"/>
</dbReference>
<dbReference type="PANTHER" id="PTHR44068:SF1">
    <property type="entry name" value="HYPOTHETICAL LOC100005854"/>
    <property type="match status" value="1"/>
</dbReference>
<comment type="similarity">
    <text evidence="4 5 6">Belongs to the class I-like SAM-binding methyltransferase superfamily. Erg6/SMT family.</text>
</comment>
<dbReference type="InterPro" id="IPR050447">
    <property type="entry name" value="Erg6_SMT_methyltransf"/>
</dbReference>
<dbReference type="InterPro" id="IPR029063">
    <property type="entry name" value="SAM-dependent_MTases_sf"/>
</dbReference>
<dbReference type="InterPro" id="IPR013216">
    <property type="entry name" value="Methyltransf_11"/>
</dbReference>
<dbReference type="GO" id="GO:0003838">
    <property type="term" value="F:sterol 24-C-methyltransferase activity"/>
    <property type="evidence" value="ECO:0007669"/>
    <property type="project" value="TreeGrafter"/>
</dbReference>
<dbReference type="OrthoDB" id="4310724at2759"/>
<dbReference type="SUPFAM" id="SSF53335">
    <property type="entry name" value="S-adenosyl-L-methionine-dependent methyltransferases"/>
    <property type="match status" value="1"/>
</dbReference>
<dbReference type="Gene3D" id="3.40.50.150">
    <property type="entry name" value="Vaccinia Virus protein VP39"/>
    <property type="match status" value="1"/>
</dbReference>
<keyword evidence="1 5" id="KW-0489">Methyltransferase</keyword>
<evidence type="ECO:0000256" key="4">
    <source>
        <dbReference type="ARBA" id="ARBA00038188"/>
    </source>
</evidence>
<dbReference type="VEuPathDB" id="AmoebaDB:ACA1_237870"/>
<accession>L8GKC5</accession>
<evidence type="ECO:0000313" key="8">
    <source>
        <dbReference type="EMBL" id="ELR13294.1"/>
    </source>
</evidence>
<organism evidence="8 9">
    <name type="scientific">Acanthamoeba castellanii (strain ATCC 30010 / Neff)</name>
    <dbReference type="NCBI Taxonomy" id="1257118"/>
    <lineage>
        <taxon>Eukaryota</taxon>
        <taxon>Amoebozoa</taxon>
        <taxon>Discosea</taxon>
        <taxon>Longamoebia</taxon>
        <taxon>Centramoebida</taxon>
        <taxon>Acanthamoebidae</taxon>
        <taxon>Acanthamoeba</taxon>
    </lineage>
</organism>
<evidence type="ECO:0000256" key="1">
    <source>
        <dbReference type="ARBA" id="ARBA00022603"/>
    </source>
</evidence>
<dbReference type="GO" id="GO:0016126">
    <property type="term" value="P:sterol biosynthetic process"/>
    <property type="evidence" value="ECO:0007669"/>
    <property type="project" value="TreeGrafter"/>
</dbReference>
<keyword evidence="2 5" id="KW-0808">Transferase</keyword>
<protein>
    <recommendedName>
        <fullName evidence="6">Methyltransferase</fullName>
        <ecNumber evidence="6">2.1.1.-</ecNumber>
    </recommendedName>
</protein>
<name>L8GKC5_ACACF</name>
<dbReference type="EMBL" id="KB008093">
    <property type="protein sequence ID" value="ELR13294.1"/>
    <property type="molecule type" value="Genomic_DNA"/>
</dbReference>
<keyword evidence="9" id="KW-1185">Reference proteome</keyword>
<proteinExistence type="inferred from homology"/>
<reference evidence="8 9" key="1">
    <citation type="journal article" date="2013" name="Genome Biol.">
        <title>Genome of Acanthamoeba castellanii highlights extensive lateral gene transfer and early evolution of tyrosine kinase signaling.</title>
        <authorList>
            <person name="Clarke M."/>
            <person name="Lohan A.J."/>
            <person name="Liu B."/>
            <person name="Lagkouvardos I."/>
            <person name="Roy S."/>
            <person name="Zafar N."/>
            <person name="Bertelli C."/>
            <person name="Schilde C."/>
            <person name="Kianianmomeni A."/>
            <person name="Burglin T.R."/>
            <person name="Frech C."/>
            <person name="Turcotte B."/>
            <person name="Kopec K.O."/>
            <person name="Synnott J.M."/>
            <person name="Choo C."/>
            <person name="Paponov I."/>
            <person name="Finkler A."/>
            <person name="Soon Heng Tan C."/>
            <person name="Hutchins A.P."/>
            <person name="Weinmeier T."/>
            <person name="Rattei T."/>
            <person name="Chu J.S."/>
            <person name="Gimenez G."/>
            <person name="Irimia M."/>
            <person name="Rigden D.J."/>
            <person name="Fitzpatrick D.A."/>
            <person name="Lorenzo-Morales J."/>
            <person name="Bateman A."/>
            <person name="Chiu C.H."/>
            <person name="Tang P."/>
            <person name="Hegemann P."/>
            <person name="Fromm H."/>
            <person name="Raoult D."/>
            <person name="Greub G."/>
            <person name="Miranda-Saavedra D."/>
            <person name="Chen N."/>
            <person name="Nash P."/>
            <person name="Ginger M.L."/>
            <person name="Horn M."/>
            <person name="Schaap P."/>
            <person name="Caler L."/>
            <person name="Loftus B."/>
        </authorList>
    </citation>
    <scope>NUCLEOTIDE SEQUENCE [LARGE SCALE GENOMIC DNA]</scope>
    <source>
        <strain evidence="8 9">Neff</strain>
    </source>
</reference>
<dbReference type="CDD" id="cd02440">
    <property type="entry name" value="AdoMet_MTases"/>
    <property type="match status" value="1"/>
</dbReference>
<evidence type="ECO:0000256" key="2">
    <source>
        <dbReference type="ARBA" id="ARBA00022679"/>
    </source>
</evidence>
<dbReference type="RefSeq" id="XP_004335307.1">
    <property type="nucleotide sequence ID" value="XM_004335259.1"/>
</dbReference>
<dbReference type="Proteomes" id="UP000011083">
    <property type="component" value="Unassembled WGS sequence"/>
</dbReference>
<dbReference type="GeneID" id="14913932"/>
<dbReference type="STRING" id="1257118.L8GKC5"/>
<dbReference type="Pfam" id="PF08241">
    <property type="entry name" value="Methyltransf_11"/>
    <property type="match status" value="1"/>
</dbReference>
<evidence type="ECO:0000313" key="9">
    <source>
        <dbReference type="Proteomes" id="UP000011083"/>
    </source>
</evidence>